<accession>A0A6F9D774</accession>
<keyword evidence="4" id="KW-0333">Golgi apparatus</keyword>
<dbReference type="FunFam" id="1.20.1270.60:FF:000003">
    <property type="entry name" value="arfaptin-2 isoform X1"/>
    <property type="match status" value="1"/>
</dbReference>
<dbReference type="CDD" id="cd07660">
    <property type="entry name" value="BAR_Arfaptin"/>
    <property type="match status" value="1"/>
</dbReference>
<gene>
    <name evidence="8" type="primary">Arfip2</name>
</gene>
<dbReference type="PANTHER" id="PTHR12141">
    <property type="entry name" value="ARFAPTIN-RELATED"/>
    <property type="match status" value="1"/>
</dbReference>
<feature type="compositionally biased region" description="Polar residues" evidence="6">
    <location>
        <begin position="37"/>
        <end position="56"/>
    </location>
</feature>
<dbReference type="GO" id="GO:0019904">
    <property type="term" value="F:protein domain specific binding"/>
    <property type="evidence" value="ECO:0007669"/>
    <property type="project" value="InterPro"/>
</dbReference>
<dbReference type="GO" id="GO:0034315">
    <property type="term" value="P:regulation of Arp2/3 complex-mediated actin nucleation"/>
    <property type="evidence" value="ECO:0007669"/>
    <property type="project" value="TreeGrafter"/>
</dbReference>
<dbReference type="GO" id="GO:0032588">
    <property type="term" value="C:trans-Golgi network membrane"/>
    <property type="evidence" value="ECO:0007669"/>
    <property type="project" value="UniProtKB-ARBA"/>
</dbReference>
<dbReference type="EMBL" id="LR783008">
    <property type="protein sequence ID" value="CAB3222760.1"/>
    <property type="molecule type" value="mRNA"/>
</dbReference>
<dbReference type="GO" id="GO:0005829">
    <property type="term" value="C:cytosol"/>
    <property type="evidence" value="ECO:0007669"/>
    <property type="project" value="UniProtKB-ARBA"/>
</dbReference>
<evidence type="ECO:0000256" key="4">
    <source>
        <dbReference type="ARBA" id="ARBA00023034"/>
    </source>
</evidence>
<dbReference type="Gene3D" id="1.20.1270.60">
    <property type="entry name" value="Arfaptin homology (AH) domain/BAR domain"/>
    <property type="match status" value="1"/>
</dbReference>
<proteinExistence type="evidence at transcript level"/>
<comment type="subcellular location">
    <subcellularLocation>
        <location evidence="1">Golgi apparatus membrane</location>
    </subcellularLocation>
    <subcellularLocation>
        <location evidence="2">Golgi apparatus</location>
        <location evidence="2">trans-Golgi network</location>
    </subcellularLocation>
</comment>
<protein>
    <submittedName>
        <fullName evidence="8">Arfaptin-2-like</fullName>
    </submittedName>
</protein>
<dbReference type="AlphaFoldDB" id="A0A6F9D774"/>
<keyword evidence="3" id="KW-0597">Phosphoprotein</keyword>
<dbReference type="GO" id="GO:0000139">
    <property type="term" value="C:Golgi membrane"/>
    <property type="evidence" value="ECO:0007669"/>
    <property type="project" value="UniProtKB-SubCell"/>
</dbReference>
<evidence type="ECO:0000313" key="8">
    <source>
        <dbReference type="EMBL" id="CAB3222760.1"/>
    </source>
</evidence>
<dbReference type="InterPro" id="IPR027267">
    <property type="entry name" value="AH/BAR_dom_sf"/>
</dbReference>
<reference evidence="8" key="1">
    <citation type="submission" date="2020-04" db="EMBL/GenBank/DDBJ databases">
        <authorList>
            <person name="Neveu A P."/>
        </authorList>
    </citation>
    <scope>NUCLEOTIDE SEQUENCE</scope>
    <source>
        <tissue evidence="8">Whole embryo</tissue>
    </source>
</reference>
<feature type="domain" description="AH" evidence="7">
    <location>
        <begin position="180"/>
        <end position="380"/>
    </location>
</feature>
<dbReference type="SUPFAM" id="SSF103657">
    <property type="entry name" value="BAR/IMD domain-like"/>
    <property type="match status" value="1"/>
</dbReference>
<name>A0A6F9D774_9ASCI</name>
<evidence type="ECO:0000256" key="2">
    <source>
        <dbReference type="ARBA" id="ARBA00004601"/>
    </source>
</evidence>
<dbReference type="PROSITE" id="PS50870">
    <property type="entry name" value="AH"/>
    <property type="match status" value="1"/>
</dbReference>
<feature type="region of interest" description="Disordered" evidence="6">
    <location>
        <begin position="1"/>
        <end position="83"/>
    </location>
</feature>
<evidence type="ECO:0000256" key="6">
    <source>
        <dbReference type="SAM" id="MobiDB-lite"/>
    </source>
</evidence>
<organism evidence="8">
    <name type="scientific">Phallusia mammillata</name>
    <dbReference type="NCBI Taxonomy" id="59560"/>
    <lineage>
        <taxon>Eukaryota</taxon>
        <taxon>Metazoa</taxon>
        <taxon>Chordata</taxon>
        <taxon>Tunicata</taxon>
        <taxon>Ascidiacea</taxon>
        <taxon>Phlebobranchia</taxon>
        <taxon>Ascidiidae</taxon>
        <taxon>Phallusia</taxon>
    </lineage>
</organism>
<dbReference type="GO" id="GO:0006886">
    <property type="term" value="P:intracellular protein transport"/>
    <property type="evidence" value="ECO:0007669"/>
    <property type="project" value="TreeGrafter"/>
</dbReference>
<dbReference type="InterPro" id="IPR010504">
    <property type="entry name" value="AH_dom"/>
</dbReference>
<evidence type="ECO:0000256" key="1">
    <source>
        <dbReference type="ARBA" id="ARBA00004394"/>
    </source>
</evidence>
<dbReference type="GO" id="GO:0070273">
    <property type="term" value="F:phosphatidylinositol-4-phosphate binding"/>
    <property type="evidence" value="ECO:0007669"/>
    <property type="project" value="UniProtKB-ARBA"/>
</dbReference>
<feature type="compositionally biased region" description="Polar residues" evidence="6">
    <location>
        <begin position="1"/>
        <end position="24"/>
    </location>
</feature>
<dbReference type="PANTHER" id="PTHR12141:SF5">
    <property type="entry name" value="ARFAPTIN"/>
    <property type="match status" value="1"/>
</dbReference>
<evidence type="ECO:0000259" key="7">
    <source>
        <dbReference type="PROSITE" id="PS50870"/>
    </source>
</evidence>
<evidence type="ECO:0000256" key="3">
    <source>
        <dbReference type="ARBA" id="ARBA00022553"/>
    </source>
</evidence>
<sequence>MVDISQSTEIPPATTEISLTNGNDSPAPPNGEYGDSKPSSENGDKSASMSPGSNPLPNTPIGGGGQSYHGSTSVGSRLAGEDIVGRRINKKKITTHTQSLNDPHQSPVFKGGQTIGNSNSMGFGNSLDTTNNTNKMSNLTLQEVQQVAAVKAENLKTWSVKTYRCTKQLLSEKLGRGTKTVDLELEAKIEILRDTKRKYENLLVLSRALANHFSSVVQTQKVLGEAFSQLSGKSQELQDEFRYNAETQHVLAKNGEALLAAINFFSSGINTLCSKTMEDTLLTVKRYEAARVEFDAYRSELEVLKLAPRTEANILKQANAQANYNNNKAVYDKLRADVGVKIQFLDENRMKVMQKQLQLFHNAVTAYFAGNQQELESTLKQFNVKHTSEDKPSWLESQT</sequence>
<dbReference type="Pfam" id="PF06456">
    <property type="entry name" value="Arfaptin"/>
    <property type="match status" value="1"/>
</dbReference>
<dbReference type="InterPro" id="IPR030798">
    <property type="entry name" value="Arfaptin_fam"/>
</dbReference>
<evidence type="ECO:0000256" key="5">
    <source>
        <dbReference type="ARBA" id="ARBA00023136"/>
    </source>
</evidence>
<keyword evidence="5" id="KW-0472">Membrane</keyword>
<dbReference type="SMART" id="SM01015">
    <property type="entry name" value="Arfaptin"/>
    <property type="match status" value="1"/>
</dbReference>